<reference evidence="1" key="1">
    <citation type="submission" date="2013-04" db="EMBL/GenBank/DDBJ databases">
        <authorList>
            <person name="Harkins D.M."/>
            <person name="Durkin A.S."/>
            <person name="Selengut J.D."/>
            <person name="Sanka R."/>
            <person name="DePew J."/>
            <person name="Purushe J."/>
            <person name="Ahmed A."/>
            <person name="van der Linden H."/>
            <person name="Goris M.G.A."/>
            <person name="Hartskeerl R.A."/>
            <person name="Vinetz J.M."/>
            <person name="Sutton G.G."/>
            <person name="Nelson W.C."/>
            <person name="Fouts D.E."/>
        </authorList>
    </citation>
    <scope>NUCLEOTIDE SEQUENCE [LARGE SCALE GENOMIC DNA]</scope>
    <source>
        <strain evidence="1">BUT 6</strain>
    </source>
</reference>
<dbReference type="PROSITE" id="PS51257">
    <property type="entry name" value="PROKAR_LIPOPROTEIN"/>
    <property type="match status" value="1"/>
</dbReference>
<accession>S3W4T6</accession>
<evidence type="ECO:0000313" key="1">
    <source>
        <dbReference type="EMBL" id="EPG75282.1"/>
    </source>
</evidence>
<comment type="caution">
    <text evidence="1">The sequence shown here is derived from an EMBL/GenBank/DDBJ whole genome shotgun (WGS) entry which is preliminary data.</text>
</comment>
<dbReference type="RefSeq" id="WP_016548373.1">
    <property type="nucleotide sequence ID" value="NZ_AKWZ02000003.1"/>
</dbReference>
<dbReference type="AlphaFoldDB" id="S3W4T6"/>
<proteinExistence type="predicted"/>
<evidence type="ECO:0000313" key="2">
    <source>
        <dbReference type="Proteomes" id="UP000014540"/>
    </source>
</evidence>
<dbReference type="Proteomes" id="UP000014540">
    <property type="component" value="Unassembled WGS sequence"/>
</dbReference>
<sequence length="102" mass="11568">MKLSLITTLIRLSGIGLMLLFLSGCATFPNQYDEAYGQSTNNCNGNVAYSCNRSYYPYRYGNYYGNQNLHSYNQGSRGSGHNPFFVPGARYHNLGRPSHWRL</sequence>
<keyword evidence="2" id="KW-1185">Reference proteome</keyword>
<organism evidence="1 2">
    <name type="scientific">Leptospira fainei serovar Hurstbridge str. BUT 6</name>
    <dbReference type="NCBI Taxonomy" id="1193011"/>
    <lineage>
        <taxon>Bacteria</taxon>
        <taxon>Pseudomonadati</taxon>
        <taxon>Spirochaetota</taxon>
        <taxon>Spirochaetia</taxon>
        <taxon>Leptospirales</taxon>
        <taxon>Leptospiraceae</taxon>
        <taxon>Leptospira</taxon>
    </lineage>
</organism>
<dbReference type="EMBL" id="AKWZ02000003">
    <property type="protein sequence ID" value="EPG75282.1"/>
    <property type="molecule type" value="Genomic_DNA"/>
</dbReference>
<gene>
    <name evidence="1" type="ORF">LEP1GSC058_2037</name>
</gene>
<protein>
    <submittedName>
        <fullName evidence="1">Lipoprotein</fullName>
    </submittedName>
</protein>
<keyword evidence="1" id="KW-0449">Lipoprotein</keyword>
<name>S3W4T6_9LEPT</name>
<dbReference type="OrthoDB" id="332076at2"/>